<feature type="transmembrane region" description="Helical" evidence="9">
    <location>
        <begin position="260"/>
        <end position="276"/>
    </location>
</feature>
<dbReference type="InterPro" id="IPR052157">
    <property type="entry name" value="BCAA_transport_permease"/>
</dbReference>
<keyword evidence="5" id="KW-0029">Amino-acid transport</keyword>
<feature type="transmembrane region" description="Helical" evidence="9">
    <location>
        <begin position="67"/>
        <end position="84"/>
    </location>
</feature>
<reference evidence="10 11" key="1">
    <citation type="journal article" date="2019" name="Int. J. Syst. Evol. Microbiol.">
        <title>The Global Catalogue of Microorganisms (GCM) 10K type strain sequencing project: providing services to taxonomists for standard genome sequencing and annotation.</title>
        <authorList>
            <consortium name="The Broad Institute Genomics Platform"/>
            <consortium name="The Broad Institute Genome Sequencing Center for Infectious Disease"/>
            <person name="Wu L."/>
            <person name="Ma J."/>
        </authorList>
    </citation>
    <scope>NUCLEOTIDE SEQUENCE [LARGE SCALE GENOMIC DNA]</scope>
    <source>
        <strain evidence="10 11">JCM 14942</strain>
    </source>
</reference>
<keyword evidence="11" id="KW-1185">Reference proteome</keyword>
<dbReference type="PANTHER" id="PTHR11795:SF451">
    <property type="entry name" value="ABC TRANSPORTER PERMEASE PROTEIN"/>
    <property type="match status" value="1"/>
</dbReference>
<organism evidence="10 11">
    <name type="scientific">Nocardioides humi</name>
    <dbReference type="NCBI Taxonomy" id="449461"/>
    <lineage>
        <taxon>Bacteria</taxon>
        <taxon>Bacillati</taxon>
        <taxon>Actinomycetota</taxon>
        <taxon>Actinomycetes</taxon>
        <taxon>Propionibacteriales</taxon>
        <taxon>Nocardioidaceae</taxon>
        <taxon>Nocardioides</taxon>
    </lineage>
</organism>
<feature type="transmembrane region" description="Helical" evidence="9">
    <location>
        <begin position="91"/>
        <end position="115"/>
    </location>
</feature>
<keyword evidence="2" id="KW-0813">Transport</keyword>
<dbReference type="CDD" id="cd06582">
    <property type="entry name" value="TM_PBP1_LivH_like"/>
    <property type="match status" value="1"/>
</dbReference>
<feature type="transmembrane region" description="Helical" evidence="9">
    <location>
        <begin position="188"/>
        <end position="206"/>
    </location>
</feature>
<sequence>MTQFVQLLVSGLAVGSILGIVALGFVLMFKSTDVFNFAQGDLVMVGAYLCLGSLTVLGVSIWVATPVALLLAAVLGLVIYRFLLRPMIGSPLLTMIMVTIALSLILQSLVVILWGPHTYTFPSTLPAHVINVGGVRMSSIDLTIIAVAALSIAAFGAFFRFTKLGLHMRAVAENPEAAAVVGINTGRMFVIAIVIATVLATIGGILLANLQIVSVGLTAIGLLAFPAAVLGGIRSIPGAVVGGLLIGVIGQLGSGYLGRGASTPVTFAVLLLVLLLRPEGILGKRTVVRV</sequence>
<evidence type="ECO:0000256" key="2">
    <source>
        <dbReference type="ARBA" id="ARBA00022448"/>
    </source>
</evidence>
<keyword evidence="3" id="KW-1003">Cell membrane</keyword>
<dbReference type="PANTHER" id="PTHR11795">
    <property type="entry name" value="BRANCHED-CHAIN AMINO ACID TRANSPORT SYSTEM PERMEASE PROTEIN LIVH"/>
    <property type="match status" value="1"/>
</dbReference>
<feature type="transmembrane region" description="Helical" evidence="9">
    <location>
        <begin position="6"/>
        <end position="29"/>
    </location>
</feature>
<accession>A0ABN2AGS5</accession>
<comment type="subcellular location">
    <subcellularLocation>
        <location evidence="1">Cell membrane</location>
        <topology evidence="1">Multi-pass membrane protein</topology>
    </subcellularLocation>
</comment>
<evidence type="ECO:0000256" key="5">
    <source>
        <dbReference type="ARBA" id="ARBA00022970"/>
    </source>
</evidence>
<evidence type="ECO:0000256" key="9">
    <source>
        <dbReference type="SAM" id="Phobius"/>
    </source>
</evidence>
<evidence type="ECO:0000313" key="11">
    <source>
        <dbReference type="Proteomes" id="UP001500842"/>
    </source>
</evidence>
<comment type="caution">
    <text evidence="10">The sequence shown here is derived from an EMBL/GenBank/DDBJ whole genome shotgun (WGS) entry which is preliminary data.</text>
</comment>
<name>A0ABN2AGS5_9ACTN</name>
<feature type="transmembrane region" description="Helical" evidence="9">
    <location>
        <begin position="135"/>
        <end position="159"/>
    </location>
</feature>
<dbReference type="RefSeq" id="WP_141004680.1">
    <property type="nucleotide sequence ID" value="NZ_BAAAOR010000015.1"/>
</dbReference>
<dbReference type="InterPro" id="IPR001851">
    <property type="entry name" value="ABC_transp_permease"/>
</dbReference>
<gene>
    <name evidence="10" type="ORF">GCM10009788_21900</name>
</gene>
<keyword evidence="6 9" id="KW-1133">Transmembrane helix</keyword>
<keyword evidence="7 9" id="KW-0472">Membrane</keyword>
<evidence type="ECO:0000256" key="1">
    <source>
        <dbReference type="ARBA" id="ARBA00004651"/>
    </source>
</evidence>
<dbReference type="Pfam" id="PF02653">
    <property type="entry name" value="BPD_transp_2"/>
    <property type="match status" value="1"/>
</dbReference>
<evidence type="ECO:0000256" key="3">
    <source>
        <dbReference type="ARBA" id="ARBA00022475"/>
    </source>
</evidence>
<protein>
    <submittedName>
        <fullName evidence="10">Branched-chain amino acid ABC transporter permease</fullName>
    </submittedName>
</protein>
<evidence type="ECO:0000256" key="4">
    <source>
        <dbReference type="ARBA" id="ARBA00022692"/>
    </source>
</evidence>
<proteinExistence type="inferred from homology"/>
<keyword evidence="4 9" id="KW-0812">Transmembrane</keyword>
<feature type="transmembrane region" description="Helical" evidence="9">
    <location>
        <begin position="236"/>
        <end position="254"/>
    </location>
</feature>
<dbReference type="EMBL" id="BAAAOR010000015">
    <property type="protein sequence ID" value="GAA1517355.1"/>
    <property type="molecule type" value="Genomic_DNA"/>
</dbReference>
<evidence type="ECO:0000313" key="10">
    <source>
        <dbReference type="EMBL" id="GAA1517355.1"/>
    </source>
</evidence>
<dbReference type="Proteomes" id="UP001500842">
    <property type="component" value="Unassembled WGS sequence"/>
</dbReference>
<evidence type="ECO:0000256" key="6">
    <source>
        <dbReference type="ARBA" id="ARBA00022989"/>
    </source>
</evidence>
<evidence type="ECO:0000256" key="7">
    <source>
        <dbReference type="ARBA" id="ARBA00023136"/>
    </source>
</evidence>
<comment type="similarity">
    <text evidence="8">Belongs to the binding-protein-dependent transport system permease family. LivHM subfamily.</text>
</comment>
<evidence type="ECO:0000256" key="8">
    <source>
        <dbReference type="ARBA" id="ARBA00037998"/>
    </source>
</evidence>